<gene>
    <name evidence="2" type="ORF">DFQ14_103104</name>
</gene>
<keyword evidence="1" id="KW-0812">Transmembrane</keyword>
<protein>
    <submittedName>
        <fullName evidence="2">Uncharacterized protein</fullName>
    </submittedName>
</protein>
<dbReference type="Proteomes" id="UP000253495">
    <property type="component" value="Unassembled WGS sequence"/>
</dbReference>
<evidence type="ECO:0000313" key="3">
    <source>
        <dbReference type="Proteomes" id="UP000253495"/>
    </source>
</evidence>
<comment type="caution">
    <text evidence="2">The sequence shown here is derived from an EMBL/GenBank/DDBJ whole genome shotgun (WGS) entry which is preliminary data.</text>
</comment>
<feature type="transmembrane region" description="Helical" evidence="1">
    <location>
        <begin position="62"/>
        <end position="80"/>
    </location>
</feature>
<feature type="transmembrane region" description="Helical" evidence="1">
    <location>
        <begin position="25"/>
        <end position="50"/>
    </location>
</feature>
<sequence length="135" mass="14057">MSWAIMIVAFGLLWVIWKRKKASPWWLKASLVFIGGASLAETSLGAWLAARLTDIAGLIPAPNAYVIGGATLILLVLTIYDIGVDRKADKTSLICLTILPVLFLAGIGPLAEAGSGLSEAIAQVGANSIGRLIGG</sequence>
<accession>A0A368VT29</accession>
<proteinExistence type="predicted"/>
<reference evidence="2 3" key="1">
    <citation type="submission" date="2018-07" db="EMBL/GenBank/DDBJ databases">
        <title>Genomic Encyclopedia of Type Strains, Phase III (KMG-III): the genomes of soil and plant-associated and newly described type strains.</title>
        <authorList>
            <person name="Whitman W."/>
        </authorList>
    </citation>
    <scope>NUCLEOTIDE SEQUENCE [LARGE SCALE GENOMIC DNA]</scope>
    <source>
        <strain evidence="2 3">CECT 8575</strain>
    </source>
</reference>
<evidence type="ECO:0000256" key="1">
    <source>
        <dbReference type="SAM" id="Phobius"/>
    </source>
</evidence>
<name>A0A368VT29_9ACTN</name>
<dbReference type="EMBL" id="QPJC01000003">
    <property type="protein sequence ID" value="RCW45140.1"/>
    <property type="molecule type" value="Genomic_DNA"/>
</dbReference>
<dbReference type="AlphaFoldDB" id="A0A368VT29"/>
<dbReference type="OrthoDB" id="5184361at2"/>
<organism evidence="2 3">
    <name type="scientific">Halopolyspora algeriensis</name>
    <dbReference type="NCBI Taxonomy" id="1500506"/>
    <lineage>
        <taxon>Bacteria</taxon>
        <taxon>Bacillati</taxon>
        <taxon>Actinomycetota</taxon>
        <taxon>Actinomycetes</taxon>
        <taxon>Actinomycetes incertae sedis</taxon>
        <taxon>Halopolyspora</taxon>
    </lineage>
</organism>
<evidence type="ECO:0000313" key="2">
    <source>
        <dbReference type="EMBL" id="RCW45140.1"/>
    </source>
</evidence>
<keyword evidence="3" id="KW-1185">Reference proteome</keyword>
<dbReference type="RefSeq" id="WP_114452271.1">
    <property type="nucleotide sequence ID" value="NZ_QPJC01000003.1"/>
</dbReference>
<feature type="transmembrane region" description="Helical" evidence="1">
    <location>
        <begin position="92"/>
        <end position="111"/>
    </location>
</feature>
<keyword evidence="1" id="KW-0472">Membrane</keyword>
<keyword evidence="1" id="KW-1133">Transmembrane helix</keyword>